<keyword evidence="1" id="KW-0472">Membrane</keyword>
<evidence type="ECO:0000313" key="2">
    <source>
        <dbReference type="EMBL" id="AWY04903.1"/>
    </source>
</evidence>
<sequence length="97" mass="10146">MSALAIGLLAMWATVALGALLGGVLGYVTSDDASPRRLSARLAILAPVWPVVLLALVWHCLPNVAAAIVGFVSDFGGTIARFFRTADLPALFRKDPA</sequence>
<dbReference type="Proteomes" id="UP000251585">
    <property type="component" value="Segment"/>
</dbReference>
<name>A0A2Z4Q611_9CAUD</name>
<feature type="transmembrane region" description="Helical" evidence="1">
    <location>
        <begin position="6"/>
        <end position="28"/>
    </location>
</feature>
<keyword evidence="3" id="KW-1185">Reference proteome</keyword>
<proteinExistence type="predicted"/>
<reference evidence="3" key="1">
    <citation type="submission" date="2018-04" db="EMBL/GenBank/DDBJ databases">
        <authorList>
            <person name="Go L.Y."/>
            <person name="Mitchell J.A."/>
        </authorList>
    </citation>
    <scope>NUCLEOTIDE SEQUENCE [LARGE SCALE GENOMIC DNA]</scope>
</reference>
<feature type="transmembrane region" description="Helical" evidence="1">
    <location>
        <begin position="64"/>
        <end position="83"/>
    </location>
</feature>
<evidence type="ECO:0000313" key="3">
    <source>
        <dbReference type="Proteomes" id="UP000251585"/>
    </source>
</evidence>
<dbReference type="EMBL" id="MH271298">
    <property type="protein sequence ID" value="AWY04903.1"/>
    <property type="molecule type" value="Genomic_DNA"/>
</dbReference>
<evidence type="ECO:0000256" key="1">
    <source>
        <dbReference type="SAM" id="Phobius"/>
    </source>
</evidence>
<protein>
    <submittedName>
        <fullName evidence="2">Uncharacterized protein</fullName>
    </submittedName>
</protein>
<organism evidence="2 3">
    <name type="scientific">Microbacterium phage Floof</name>
    <dbReference type="NCBI Taxonomy" id="2201433"/>
    <lineage>
        <taxon>Viruses</taxon>
        <taxon>Duplodnaviria</taxon>
        <taxon>Heunggongvirae</taxon>
        <taxon>Uroviricota</taxon>
        <taxon>Caudoviricetes</taxon>
        <taxon>Casidaviridae</taxon>
        <taxon>Percivalvirus</taxon>
        <taxon>Percivalvirus floof</taxon>
    </lineage>
</organism>
<keyword evidence="1" id="KW-1133">Transmembrane helix</keyword>
<keyword evidence="1" id="KW-0812">Transmembrane</keyword>
<gene>
    <name evidence="2" type="primary">68</name>
    <name evidence="2" type="ORF">PBI_FLOOF_68</name>
</gene>
<accession>A0A2Z4Q611</accession>
<feature type="transmembrane region" description="Helical" evidence="1">
    <location>
        <begin position="40"/>
        <end position="58"/>
    </location>
</feature>